<dbReference type="EC" id="2.3.1.97" evidence="2 5"/>
<comment type="similarity">
    <text evidence="1 6">Belongs to the NMT family.</text>
</comment>
<feature type="domain" description="Glycylpeptide N-tetradecanoyltransferase N-terminal" evidence="8">
    <location>
        <begin position="101"/>
        <end position="257"/>
    </location>
</feature>
<dbReference type="PROSITE" id="PS00975">
    <property type="entry name" value="NMT_1"/>
    <property type="match status" value="1"/>
</dbReference>
<dbReference type="InterPro" id="IPR000903">
    <property type="entry name" value="NMT"/>
</dbReference>
<dbReference type="InterPro" id="IPR022676">
    <property type="entry name" value="NMT_N"/>
</dbReference>
<evidence type="ECO:0000256" key="2">
    <source>
        <dbReference type="ARBA" id="ARBA00012923"/>
    </source>
</evidence>
<protein>
    <recommendedName>
        <fullName evidence="2 5">Glycylpeptide N-tetradecanoyltransferase</fullName>
        <ecNumber evidence="2 5">2.3.1.97</ecNumber>
    </recommendedName>
</protein>
<dbReference type="AlphaFoldDB" id="A0A7S0SQ60"/>
<dbReference type="PIRSF" id="PIRSF015892">
    <property type="entry name" value="N-myristl_transf"/>
    <property type="match status" value="1"/>
</dbReference>
<dbReference type="GO" id="GO:0004379">
    <property type="term" value="F:glycylpeptide N-tetradecanoyltransferase activity"/>
    <property type="evidence" value="ECO:0007669"/>
    <property type="project" value="UniProtKB-EC"/>
</dbReference>
<evidence type="ECO:0000256" key="3">
    <source>
        <dbReference type="ARBA" id="ARBA00022679"/>
    </source>
</evidence>
<dbReference type="InterPro" id="IPR022677">
    <property type="entry name" value="NMT_C"/>
</dbReference>
<dbReference type="GO" id="GO:0005737">
    <property type="term" value="C:cytoplasm"/>
    <property type="evidence" value="ECO:0007669"/>
    <property type="project" value="TreeGrafter"/>
</dbReference>
<dbReference type="InterPro" id="IPR022678">
    <property type="entry name" value="NMT_CS"/>
</dbReference>
<keyword evidence="3 5" id="KW-0808">Transferase</keyword>
<gene>
    <name evidence="10" type="ORF">CNEB1095_LOCUS437</name>
</gene>
<evidence type="ECO:0000313" key="10">
    <source>
        <dbReference type="EMBL" id="CAD8713613.1"/>
    </source>
</evidence>
<dbReference type="PROSITE" id="PS00976">
    <property type="entry name" value="NMT_2"/>
    <property type="match status" value="1"/>
</dbReference>
<dbReference type="Pfam" id="PF02799">
    <property type="entry name" value="NMT_C"/>
    <property type="match status" value="1"/>
</dbReference>
<feature type="compositionally biased region" description="Polar residues" evidence="7">
    <location>
        <begin position="1"/>
        <end position="13"/>
    </location>
</feature>
<dbReference type="Pfam" id="PF01233">
    <property type="entry name" value="NMT"/>
    <property type="match status" value="1"/>
</dbReference>
<evidence type="ECO:0000256" key="7">
    <source>
        <dbReference type="SAM" id="MobiDB-lite"/>
    </source>
</evidence>
<dbReference type="EMBL" id="HBFD01000649">
    <property type="protein sequence ID" value="CAD8713613.1"/>
    <property type="molecule type" value="Transcribed_RNA"/>
</dbReference>
<dbReference type="InterPro" id="IPR016181">
    <property type="entry name" value="Acyl_CoA_acyltransferase"/>
</dbReference>
<dbReference type="FunFam" id="3.40.630.170:FF:000003">
    <property type="entry name" value="Glycylpeptide N-tetradecanoyltransferase"/>
    <property type="match status" value="1"/>
</dbReference>
<comment type="catalytic activity">
    <reaction evidence="5">
        <text>N-terminal glycyl-[protein] + tetradecanoyl-CoA = N-tetradecanoylglycyl-[protein] + CoA + H(+)</text>
        <dbReference type="Rhea" id="RHEA:15521"/>
        <dbReference type="Rhea" id="RHEA-COMP:12666"/>
        <dbReference type="Rhea" id="RHEA-COMP:12667"/>
        <dbReference type="ChEBI" id="CHEBI:15378"/>
        <dbReference type="ChEBI" id="CHEBI:57287"/>
        <dbReference type="ChEBI" id="CHEBI:57385"/>
        <dbReference type="ChEBI" id="CHEBI:64723"/>
        <dbReference type="ChEBI" id="CHEBI:133050"/>
        <dbReference type="EC" id="2.3.1.97"/>
    </reaction>
</comment>
<keyword evidence="4 5" id="KW-0012">Acyltransferase</keyword>
<feature type="domain" description="Glycylpeptide N-tetradecanoyltransferase C-terminal" evidence="9">
    <location>
        <begin position="271"/>
        <end position="450"/>
    </location>
</feature>
<dbReference type="PANTHER" id="PTHR11377:SF5">
    <property type="entry name" value="GLYCYLPEPTIDE N-TETRADECANOYLTRANSFERASE"/>
    <property type="match status" value="1"/>
</dbReference>
<organism evidence="10">
    <name type="scientific">Chromulina nebulosa</name>
    <dbReference type="NCBI Taxonomy" id="96789"/>
    <lineage>
        <taxon>Eukaryota</taxon>
        <taxon>Sar</taxon>
        <taxon>Stramenopiles</taxon>
        <taxon>Ochrophyta</taxon>
        <taxon>Chrysophyceae</taxon>
        <taxon>Chromulinales</taxon>
        <taxon>Chromulinaceae</taxon>
        <taxon>Chromulina</taxon>
    </lineage>
</organism>
<evidence type="ECO:0000256" key="1">
    <source>
        <dbReference type="ARBA" id="ARBA00009469"/>
    </source>
</evidence>
<comment type="function">
    <text evidence="5">Adds a myristoyl group to the N-terminal glycine residue of certain cellular proteins.</text>
</comment>
<accession>A0A7S0SQ60</accession>
<feature type="compositionally biased region" description="Low complexity" evidence="7">
    <location>
        <begin position="14"/>
        <end position="44"/>
    </location>
</feature>
<evidence type="ECO:0000256" key="5">
    <source>
        <dbReference type="RuleBase" id="RU000586"/>
    </source>
</evidence>
<feature type="region of interest" description="Disordered" evidence="7">
    <location>
        <begin position="1"/>
        <end position="44"/>
    </location>
</feature>
<dbReference type="SUPFAM" id="SSF55729">
    <property type="entry name" value="Acyl-CoA N-acyltransferases (Nat)"/>
    <property type="match status" value="2"/>
</dbReference>
<evidence type="ECO:0000259" key="8">
    <source>
        <dbReference type="Pfam" id="PF01233"/>
    </source>
</evidence>
<evidence type="ECO:0000256" key="6">
    <source>
        <dbReference type="RuleBase" id="RU004178"/>
    </source>
</evidence>
<name>A0A7S0SQ60_9STRA</name>
<proteinExistence type="inferred from homology"/>
<dbReference type="Gene3D" id="3.40.630.170">
    <property type="match status" value="1"/>
</dbReference>
<reference evidence="10" key="1">
    <citation type="submission" date="2021-01" db="EMBL/GenBank/DDBJ databases">
        <authorList>
            <person name="Corre E."/>
            <person name="Pelletier E."/>
            <person name="Niang G."/>
            <person name="Scheremetjew M."/>
            <person name="Finn R."/>
            <person name="Kale V."/>
            <person name="Holt S."/>
            <person name="Cochrane G."/>
            <person name="Meng A."/>
            <person name="Brown T."/>
            <person name="Cohen L."/>
        </authorList>
    </citation>
    <scope>NUCLEOTIDE SEQUENCE</scope>
    <source>
        <strain evidence="10">UTEXLB2642</strain>
    </source>
</reference>
<evidence type="ECO:0000256" key="4">
    <source>
        <dbReference type="ARBA" id="ARBA00023315"/>
    </source>
</evidence>
<sequence length="459" mass="52324">MSSDDMNTEGYNESSVSSSSSSNRAATTSNGITTGSSTTNNTSLSGNQILNYIKDLGVNLDKQAKREAKMTGVDNKEHKFWNTQPVIQSFQEPIHQNGPIEIKSVDEIRKEPYNMPTGFEWCIININDPEEIKEMYTLLSENYVEDDDCQFRFDYSIPFLQWALTPPGFKLDWHVGVRNQKTKKLMGCITAIPAVVKVYDTAVNMVEINFLCVHKKLRDKRLAPVLIKEITRRVNLHDVWQAAYTAGVVLPKPVSRCRYYHRSLNPKKLIEAKFSYLPQRTTMASHIRTLKLKPKPDHNLIPLQHELVPSAHKLLTEYLESNTKLRMIFSIEEFAHVFLPRDTVVSTFVIVDNDNNVTDLCSFYFLPSTIIGNPLHNKLSAVYSYYNVATTISFESLMKDALILARNQGADVFNALDVMENLQIMDSLKFGIGDGYLQYYLYNWQCSDMNAEDIGLVLL</sequence>
<evidence type="ECO:0000259" key="9">
    <source>
        <dbReference type="Pfam" id="PF02799"/>
    </source>
</evidence>
<dbReference type="PANTHER" id="PTHR11377">
    <property type="entry name" value="N-MYRISTOYL TRANSFERASE"/>
    <property type="match status" value="1"/>
</dbReference>